<organism evidence="6 7">
    <name type="scientific">Cercophora newfieldiana</name>
    <dbReference type="NCBI Taxonomy" id="92897"/>
    <lineage>
        <taxon>Eukaryota</taxon>
        <taxon>Fungi</taxon>
        <taxon>Dikarya</taxon>
        <taxon>Ascomycota</taxon>
        <taxon>Pezizomycotina</taxon>
        <taxon>Sordariomycetes</taxon>
        <taxon>Sordariomycetidae</taxon>
        <taxon>Sordariales</taxon>
        <taxon>Lasiosphaeriaceae</taxon>
        <taxon>Cercophora</taxon>
    </lineage>
</organism>
<dbReference type="PANTHER" id="PTHR47849:SF8">
    <property type="entry name" value="LECTIN"/>
    <property type="match status" value="1"/>
</dbReference>
<evidence type="ECO:0000259" key="5">
    <source>
        <dbReference type="PROSITE" id="PS50941"/>
    </source>
</evidence>
<keyword evidence="7" id="KW-1185">Reference proteome</keyword>
<evidence type="ECO:0000313" key="6">
    <source>
        <dbReference type="EMBL" id="KAK0643304.1"/>
    </source>
</evidence>
<feature type="disulfide bond" evidence="3">
    <location>
        <begin position="57"/>
        <end position="71"/>
    </location>
</feature>
<feature type="disulfide bond" evidence="3">
    <location>
        <begin position="123"/>
        <end position="137"/>
    </location>
</feature>
<evidence type="ECO:0000256" key="1">
    <source>
        <dbReference type="ARBA" id="ARBA00022669"/>
    </source>
</evidence>
<evidence type="ECO:0000256" key="2">
    <source>
        <dbReference type="ARBA" id="ARBA00023157"/>
    </source>
</evidence>
<keyword evidence="1 3" id="KW-0147">Chitin-binding</keyword>
<reference evidence="6" key="1">
    <citation type="submission" date="2023-06" db="EMBL/GenBank/DDBJ databases">
        <title>Genome-scale phylogeny and comparative genomics of the fungal order Sordariales.</title>
        <authorList>
            <consortium name="Lawrence Berkeley National Laboratory"/>
            <person name="Hensen N."/>
            <person name="Bonometti L."/>
            <person name="Westerberg I."/>
            <person name="Brannstrom I.O."/>
            <person name="Guillou S."/>
            <person name="Cros-Aarteil S."/>
            <person name="Calhoun S."/>
            <person name="Haridas S."/>
            <person name="Kuo A."/>
            <person name="Mondo S."/>
            <person name="Pangilinan J."/>
            <person name="Riley R."/>
            <person name="Labutti K."/>
            <person name="Andreopoulos B."/>
            <person name="Lipzen A."/>
            <person name="Chen C."/>
            <person name="Yanf M."/>
            <person name="Daum C."/>
            <person name="Ng V."/>
            <person name="Clum A."/>
            <person name="Steindorff A."/>
            <person name="Ohm R."/>
            <person name="Martin F."/>
            <person name="Silar P."/>
            <person name="Natvig D."/>
            <person name="Lalanne C."/>
            <person name="Gautier V."/>
            <person name="Ament-Velasquez S.L."/>
            <person name="Kruys A."/>
            <person name="Hutchinson M.I."/>
            <person name="Powell A.J."/>
            <person name="Barry K."/>
            <person name="Miller A.N."/>
            <person name="Grigoriev I.V."/>
            <person name="Debuchy R."/>
            <person name="Gladieux P."/>
            <person name="Thoren M.H."/>
            <person name="Johannesson H."/>
        </authorList>
    </citation>
    <scope>NUCLEOTIDE SEQUENCE</scope>
    <source>
        <strain evidence="6">SMH2532-1</strain>
    </source>
</reference>
<dbReference type="SMART" id="SM00270">
    <property type="entry name" value="ChtBD1"/>
    <property type="match status" value="2"/>
</dbReference>
<proteinExistence type="predicted"/>
<evidence type="ECO:0000256" key="3">
    <source>
        <dbReference type="PROSITE-ProRule" id="PRU00261"/>
    </source>
</evidence>
<evidence type="ECO:0000256" key="4">
    <source>
        <dbReference type="SAM" id="SignalP"/>
    </source>
</evidence>
<dbReference type="AlphaFoldDB" id="A0AA39XZR4"/>
<gene>
    <name evidence="6" type="ORF">B0T16DRAFT_512472</name>
</gene>
<dbReference type="Proteomes" id="UP001174936">
    <property type="component" value="Unassembled WGS sequence"/>
</dbReference>
<keyword evidence="2 3" id="KW-1015">Disulfide bond</keyword>
<dbReference type="PROSITE" id="PS00026">
    <property type="entry name" value="CHIT_BIND_I_1"/>
    <property type="match status" value="1"/>
</dbReference>
<sequence>MHALTLLLLLPTAAVLALPPPEPLTLTSRAVSPPNGTCGLVLGGANAGNTCPGETACCSQYGYCGSSDQFCLTTAGCQARYSNSSSACHAPRSGVSISPDGTCGSVGVGKNGYRCPNNATVGCCSASGYCGNSKDHCDVEAGCQSGFGTCTGSRPTPRNFLELAMQAAKGFRA</sequence>
<keyword evidence="4" id="KW-0732">Signal</keyword>
<dbReference type="InterPro" id="IPR036861">
    <property type="entry name" value="Endochitinase-like_sf"/>
</dbReference>
<feature type="signal peptide" evidence="4">
    <location>
        <begin position="1"/>
        <end position="17"/>
    </location>
</feature>
<dbReference type="InterPro" id="IPR018371">
    <property type="entry name" value="Chitin-binding_1_CS"/>
</dbReference>
<evidence type="ECO:0000313" key="7">
    <source>
        <dbReference type="Proteomes" id="UP001174936"/>
    </source>
</evidence>
<dbReference type="Gene3D" id="3.30.60.10">
    <property type="entry name" value="Endochitinase-like"/>
    <property type="match status" value="2"/>
</dbReference>
<dbReference type="Pfam" id="PF00187">
    <property type="entry name" value="Chitin_bind_1"/>
    <property type="match status" value="1"/>
</dbReference>
<feature type="domain" description="Chitin-binding type-1" evidence="5">
    <location>
        <begin position="100"/>
        <end position="152"/>
    </location>
</feature>
<dbReference type="EMBL" id="JAULSV010000005">
    <property type="protein sequence ID" value="KAK0643304.1"/>
    <property type="molecule type" value="Genomic_DNA"/>
</dbReference>
<feature type="domain" description="Chitin-binding type-1" evidence="5">
    <location>
        <begin position="35"/>
        <end position="90"/>
    </location>
</feature>
<comment type="caution">
    <text evidence="6">The sequence shown here is derived from an EMBL/GenBank/DDBJ whole genome shotgun (WGS) entry which is preliminary data.</text>
</comment>
<accession>A0AA39XZR4</accession>
<dbReference type="SUPFAM" id="SSF57016">
    <property type="entry name" value="Plant lectins/antimicrobial peptides"/>
    <property type="match status" value="2"/>
</dbReference>
<dbReference type="PROSITE" id="PS50941">
    <property type="entry name" value="CHIT_BIND_I_2"/>
    <property type="match status" value="2"/>
</dbReference>
<dbReference type="InterPro" id="IPR001002">
    <property type="entry name" value="Chitin-bd_1"/>
</dbReference>
<protein>
    <recommendedName>
        <fullName evidence="5">Chitin-binding type-1 domain-containing protein</fullName>
    </recommendedName>
</protein>
<dbReference type="GO" id="GO:0008061">
    <property type="term" value="F:chitin binding"/>
    <property type="evidence" value="ECO:0007669"/>
    <property type="project" value="UniProtKB-UniRule"/>
</dbReference>
<dbReference type="PANTHER" id="PTHR47849">
    <property type="entry name" value="CHITIN-BINDING LECTIN 1"/>
    <property type="match status" value="1"/>
</dbReference>
<name>A0AA39XZR4_9PEZI</name>
<comment type="caution">
    <text evidence="3">Lacks conserved residue(s) required for the propagation of feature annotation.</text>
</comment>
<feature type="chain" id="PRO_5041202872" description="Chitin-binding type-1 domain-containing protein" evidence="4">
    <location>
        <begin position="18"/>
        <end position="173"/>
    </location>
</feature>